<comment type="caution">
    <text evidence="2">The sequence shown here is derived from an EMBL/GenBank/DDBJ whole genome shotgun (WGS) entry which is preliminary data.</text>
</comment>
<keyword evidence="3" id="KW-1185">Reference proteome</keyword>
<accession>A0ABT7PD18</accession>
<evidence type="ECO:0000313" key="3">
    <source>
        <dbReference type="Proteomes" id="UP001239462"/>
    </source>
</evidence>
<dbReference type="EMBL" id="JASZZN010000002">
    <property type="protein sequence ID" value="MDM4014376.1"/>
    <property type="molecule type" value="Genomic_DNA"/>
</dbReference>
<name>A0ABT7PD18_9BACT</name>
<dbReference type="Proteomes" id="UP001239462">
    <property type="component" value="Unassembled WGS sequence"/>
</dbReference>
<proteinExistence type="predicted"/>
<evidence type="ECO:0000256" key="1">
    <source>
        <dbReference type="SAM" id="MobiDB-lite"/>
    </source>
</evidence>
<evidence type="ECO:0008006" key="4">
    <source>
        <dbReference type="Google" id="ProtNLM"/>
    </source>
</evidence>
<feature type="region of interest" description="Disordered" evidence="1">
    <location>
        <begin position="41"/>
        <end position="60"/>
    </location>
</feature>
<sequence>MKKLSKLLVAGLCVSSLTLVGCGHSEAVVEAPPADEVQEDIPAMEGMSDEEYSKAMDAEM</sequence>
<feature type="compositionally biased region" description="Basic and acidic residues" evidence="1">
    <location>
        <begin position="51"/>
        <end position="60"/>
    </location>
</feature>
<gene>
    <name evidence="2" type="ORF">QTN89_02960</name>
</gene>
<dbReference type="RefSeq" id="WP_149497192.1">
    <property type="nucleotide sequence ID" value="NZ_CP141221.1"/>
</dbReference>
<reference evidence="2 3" key="1">
    <citation type="submission" date="2023-06" db="EMBL/GenBank/DDBJ databases">
        <title>Roseiconus lacunae JC819 isolated from Gulf of Mannar region, Tamil Nadu.</title>
        <authorList>
            <person name="Pk S."/>
            <person name="Ch S."/>
            <person name="Ch V.R."/>
        </authorList>
    </citation>
    <scope>NUCLEOTIDE SEQUENCE [LARGE SCALE GENOMIC DNA]</scope>
    <source>
        <strain evidence="2 3">JC819</strain>
    </source>
</reference>
<dbReference type="PROSITE" id="PS51257">
    <property type="entry name" value="PROKAR_LIPOPROTEIN"/>
    <property type="match status" value="1"/>
</dbReference>
<protein>
    <recommendedName>
        <fullName evidence="4">Secreted protein</fullName>
    </recommendedName>
</protein>
<evidence type="ECO:0000313" key="2">
    <source>
        <dbReference type="EMBL" id="MDM4014376.1"/>
    </source>
</evidence>
<organism evidence="2 3">
    <name type="scientific">Roseiconus lacunae</name>
    <dbReference type="NCBI Taxonomy" id="2605694"/>
    <lineage>
        <taxon>Bacteria</taxon>
        <taxon>Pseudomonadati</taxon>
        <taxon>Planctomycetota</taxon>
        <taxon>Planctomycetia</taxon>
        <taxon>Pirellulales</taxon>
        <taxon>Pirellulaceae</taxon>
        <taxon>Roseiconus</taxon>
    </lineage>
</organism>